<dbReference type="Gene3D" id="1.10.1740.10">
    <property type="match status" value="1"/>
</dbReference>
<comment type="caution">
    <text evidence="1">The sequence shown here is derived from an EMBL/GenBank/DDBJ whole genome shotgun (WGS) entry which is preliminary data.</text>
</comment>
<dbReference type="InParanoid" id="U5DF07"/>
<evidence type="ECO:0000313" key="1">
    <source>
        <dbReference type="EMBL" id="ERN40186.1"/>
    </source>
</evidence>
<proteinExistence type="predicted"/>
<dbReference type="eggNOG" id="COG1595">
    <property type="taxonomic scope" value="Bacteria"/>
</dbReference>
<dbReference type="AlphaFoldDB" id="U5DF07"/>
<organism evidence="1 2">
    <name type="scientific">Rubidibacter lacunae KORDI 51-2</name>
    <dbReference type="NCBI Taxonomy" id="582515"/>
    <lineage>
        <taxon>Bacteria</taxon>
        <taxon>Bacillati</taxon>
        <taxon>Cyanobacteriota</taxon>
        <taxon>Cyanophyceae</taxon>
        <taxon>Oscillatoriophycideae</taxon>
        <taxon>Chroococcales</taxon>
        <taxon>Aphanothecaceae</taxon>
        <taxon>Rubidibacter</taxon>
    </lineage>
</organism>
<protein>
    <recommendedName>
        <fullName evidence="3">Sigma-70 family RNA polymerase sigma factor</fullName>
    </recommendedName>
</protein>
<keyword evidence="2" id="KW-1185">Reference proteome</keyword>
<evidence type="ECO:0000313" key="2">
    <source>
        <dbReference type="Proteomes" id="UP000016960"/>
    </source>
</evidence>
<dbReference type="STRING" id="582515.KR51_00034780"/>
<gene>
    <name evidence="1" type="ORF">KR51_00034780</name>
</gene>
<dbReference type="PATRIC" id="fig|582515.4.peg.3904"/>
<dbReference type="Proteomes" id="UP000016960">
    <property type="component" value="Unassembled WGS sequence"/>
</dbReference>
<reference evidence="1 2" key="1">
    <citation type="submission" date="2013-05" db="EMBL/GenBank/DDBJ databases">
        <title>Draft genome sequence of Rubidibacter lacunae KORDI 51-2.</title>
        <authorList>
            <person name="Choi D.H."/>
            <person name="Noh J.H."/>
            <person name="Kwon K.-K."/>
            <person name="Lee J.-H."/>
            <person name="Ryu J.-Y."/>
        </authorList>
    </citation>
    <scope>NUCLEOTIDE SEQUENCE [LARGE SCALE GENOMIC DNA]</scope>
    <source>
        <strain evidence="1 2">KORDI 51-2</strain>
    </source>
</reference>
<evidence type="ECO:0008006" key="3">
    <source>
        <dbReference type="Google" id="ProtNLM"/>
    </source>
</evidence>
<accession>U5DF07</accession>
<name>U5DF07_9CHRO</name>
<sequence length="211" mass="24219">MQPVRIPHFPEAQHPIVRSLATSSDRDLLADFREHPEQGKYFTALFCRYSPLIYALVRHGARSPVQADYLFALTWRHMYHELRGLDPLLVDDEGENSLQSWLVRTAGFCVSQIELPPPEDINYDLQAASPPLWCHLELAMDRLPPLERFVVLMAQTFHWNDTRIAAYLQAEEEMLSPAEVRAALQDGYRQLEQALPADIRAIYLAQRPLAA</sequence>
<dbReference type="EMBL" id="ASSJ01000081">
    <property type="protein sequence ID" value="ERN40186.1"/>
    <property type="molecule type" value="Genomic_DNA"/>
</dbReference>